<dbReference type="Gene3D" id="3.90.550.10">
    <property type="entry name" value="Spore Coat Polysaccharide Biosynthesis Protein SpsA, Chain A"/>
    <property type="match status" value="1"/>
</dbReference>
<dbReference type="GO" id="GO:0004475">
    <property type="term" value="F:mannose-1-phosphate guanylyltransferase (GTP) activity"/>
    <property type="evidence" value="ECO:0007669"/>
    <property type="project" value="InterPro"/>
</dbReference>
<organism evidence="3">
    <name type="scientific">freshwater metagenome</name>
    <dbReference type="NCBI Taxonomy" id="449393"/>
    <lineage>
        <taxon>unclassified sequences</taxon>
        <taxon>metagenomes</taxon>
        <taxon>ecological metagenomes</taxon>
    </lineage>
</organism>
<evidence type="ECO:0000313" key="4">
    <source>
        <dbReference type="EMBL" id="CAB4860895.1"/>
    </source>
</evidence>
<evidence type="ECO:0000313" key="3">
    <source>
        <dbReference type="EMBL" id="CAB4632584.1"/>
    </source>
</evidence>
<dbReference type="InterPro" id="IPR005835">
    <property type="entry name" value="NTP_transferase_dom"/>
</dbReference>
<feature type="domain" description="Nucleotidyl transferase" evidence="1">
    <location>
        <begin position="12"/>
        <end position="294"/>
    </location>
</feature>
<reference evidence="3" key="1">
    <citation type="submission" date="2020-05" db="EMBL/GenBank/DDBJ databases">
        <authorList>
            <person name="Chiriac C."/>
            <person name="Salcher M."/>
            <person name="Ghai R."/>
            <person name="Kavagutti S V."/>
        </authorList>
    </citation>
    <scope>NUCLEOTIDE SEQUENCE</scope>
</reference>
<dbReference type="PANTHER" id="PTHR46390">
    <property type="entry name" value="MANNOSE-1-PHOSPHATE GUANYLYLTRANSFERASE"/>
    <property type="match status" value="1"/>
</dbReference>
<proteinExistence type="predicted"/>
<dbReference type="InterPro" id="IPR054566">
    <property type="entry name" value="ManC/GMP-like_b-helix"/>
</dbReference>
<sequence>MTSSHREANFYAVIPAGGVGSRLWPLSRADAPKFLHDLTGSGRSLLVETWDRLEPIAGDNIVVVCGKSHARAVERELPMLTVANTLLEPSPKDSTAAIGLAAAILVRRNPDAIIGSFAADHVIDDQRRFIAAVNEAISTAAAGYIVTIGIRPTSPSTAFGYIESGEALDVNGAPHAHRVVRFVEKPSVDKATEYVEGDTHLWNAGMFIAKARVLLEELRANRPDVADPIDEIADAWDTPERVAVLERVWPTIPKVAIDYSIAEPAAEHGRLAVIPGDFQWDDVGDFASLARLHTNGRANVLATLGENTRVLNQGSSGVVVSHTKRLISLIGVKDIVVVDTPDALLVTTSAHAQRVKDIVEQIRQSGDDALL</sequence>
<dbReference type="InterPro" id="IPR051161">
    <property type="entry name" value="Mannose-6P_isomerase_type2"/>
</dbReference>
<evidence type="ECO:0000259" key="2">
    <source>
        <dbReference type="Pfam" id="PF22640"/>
    </source>
</evidence>
<dbReference type="SUPFAM" id="SSF53448">
    <property type="entry name" value="Nucleotide-diphospho-sugar transferases"/>
    <property type="match status" value="1"/>
</dbReference>
<name>A0A6J6J7K3_9ZZZZ</name>
<dbReference type="SUPFAM" id="SSF159283">
    <property type="entry name" value="Guanosine diphospho-D-mannose pyrophosphorylase/mannose-6-phosphate isomerase linker domain"/>
    <property type="match status" value="1"/>
</dbReference>
<evidence type="ECO:0000259" key="1">
    <source>
        <dbReference type="Pfam" id="PF00483"/>
    </source>
</evidence>
<dbReference type="PANTHER" id="PTHR46390:SF1">
    <property type="entry name" value="MANNOSE-1-PHOSPHATE GUANYLYLTRANSFERASE"/>
    <property type="match status" value="1"/>
</dbReference>
<dbReference type="AlphaFoldDB" id="A0A6J6J7K3"/>
<dbReference type="InterPro" id="IPR029044">
    <property type="entry name" value="Nucleotide-diphossugar_trans"/>
</dbReference>
<dbReference type="Pfam" id="PF22640">
    <property type="entry name" value="ManC_GMP_beta-helix"/>
    <property type="match status" value="1"/>
</dbReference>
<dbReference type="CDD" id="cd02509">
    <property type="entry name" value="GDP-M1P_Guanylyltransferase"/>
    <property type="match status" value="1"/>
</dbReference>
<dbReference type="GO" id="GO:0009298">
    <property type="term" value="P:GDP-mannose biosynthetic process"/>
    <property type="evidence" value="ECO:0007669"/>
    <property type="project" value="TreeGrafter"/>
</dbReference>
<accession>A0A6J6J7K3</accession>
<dbReference type="EMBL" id="CAFBLO010000012">
    <property type="protein sequence ID" value="CAB4860895.1"/>
    <property type="molecule type" value="Genomic_DNA"/>
</dbReference>
<dbReference type="Pfam" id="PF00483">
    <property type="entry name" value="NTP_transferase"/>
    <property type="match status" value="1"/>
</dbReference>
<dbReference type="InterPro" id="IPR049577">
    <property type="entry name" value="GMPP_N"/>
</dbReference>
<feature type="domain" description="MannoseP isomerase/GMP-like beta-helix" evidence="2">
    <location>
        <begin position="314"/>
        <end position="361"/>
    </location>
</feature>
<protein>
    <submittedName>
        <fullName evidence="3">Unannotated protein</fullName>
    </submittedName>
</protein>
<gene>
    <name evidence="3" type="ORF">UFOPK1961_00865</name>
    <name evidence="4" type="ORF">UFOPK3364_00244</name>
</gene>
<dbReference type="EMBL" id="CAEZVJ010000097">
    <property type="protein sequence ID" value="CAB4632584.1"/>
    <property type="molecule type" value="Genomic_DNA"/>
</dbReference>